<feature type="compositionally biased region" description="Acidic residues" evidence="1">
    <location>
        <begin position="74"/>
        <end position="94"/>
    </location>
</feature>
<evidence type="ECO:0000313" key="4">
    <source>
        <dbReference type="Proteomes" id="UP000015106"/>
    </source>
</evidence>
<protein>
    <recommendedName>
        <fullName evidence="2">HAT C-terminal dimerisation domain-containing protein</fullName>
    </recommendedName>
</protein>
<reference evidence="3" key="2">
    <citation type="submission" date="2018-03" db="EMBL/GenBank/DDBJ databases">
        <title>The Triticum urartu genome reveals the dynamic nature of wheat genome evolution.</title>
        <authorList>
            <person name="Ling H."/>
            <person name="Ma B."/>
            <person name="Shi X."/>
            <person name="Liu H."/>
            <person name="Dong L."/>
            <person name="Sun H."/>
            <person name="Cao Y."/>
            <person name="Gao Q."/>
            <person name="Zheng S."/>
            <person name="Li Y."/>
            <person name="Yu Y."/>
            <person name="Du H."/>
            <person name="Qi M."/>
            <person name="Li Y."/>
            <person name="Yu H."/>
            <person name="Cui Y."/>
            <person name="Wang N."/>
            <person name="Chen C."/>
            <person name="Wu H."/>
            <person name="Zhao Y."/>
            <person name="Zhang J."/>
            <person name="Li Y."/>
            <person name="Zhou W."/>
            <person name="Zhang B."/>
            <person name="Hu W."/>
            <person name="Eijk M."/>
            <person name="Tang J."/>
            <person name="Witsenboer H."/>
            <person name="Zhao S."/>
            <person name="Li Z."/>
            <person name="Zhang A."/>
            <person name="Wang D."/>
            <person name="Liang C."/>
        </authorList>
    </citation>
    <scope>NUCLEOTIDE SEQUENCE [LARGE SCALE GENOMIC DNA]</scope>
    <source>
        <strain evidence="3">cv. G1812</strain>
    </source>
</reference>
<feature type="region of interest" description="Disordered" evidence="1">
    <location>
        <begin position="72"/>
        <end position="94"/>
    </location>
</feature>
<dbReference type="Proteomes" id="UP000015106">
    <property type="component" value="Chromosome 2"/>
</dbReference>
<dbReference type="SUPFAM" id="SSF53098">
    <property type="entry name" value="Ribonuclease H-like"/>
    <property type="match status" value="1"/>
</dbReference>
<dbReference type="AlphaFoldDB" id="A0A8R7PDK6"/>
<reference evidence="4" key="1">
    <citation type="journal article" date="2013" name="Nature">
        <title>Draft genome of the wheat A-genome progenitor Triticum urartu.</title>
        <authorList>
            <person name="Ling H.Q."/>
            <person name="Zhao S."/>
            <person name="Liu D."/>
            <person name="Wang J."/>
            <person name="Sun H."/>
            <person name="Zhang C."/>
            <person name="Fan H."/>
            <person name="Li D."/>
            <person name="Dong L."/>
            <person name="Tao Y."/>
            <person name="Gao C."/>
            <person name="Wu H."/>
            <person name="Li Y."/>
            <person name="Cui Y."/>
            <person name="Guo X."/>
            <person name="Zheng S."/>
            <person name="Wang B."/>
            <person name="Yu K."/>
            <person name="Liang Q."/>
            <person name="Yang W."/>
            <person name="Lou X."/>
            <person name="Chen J."/>
            <person name="Feng M."/>
            <person name="Jian J."/>
            <person name="Zhang X."/>
            <person name="Luo G."/>
            <person name="Jiang Y."/>
            <person name="Liu J."/>
            <person name="Wang Z."/>
            <person name="Sha Y."/>
            <person name="Zhang B."/>
            <person name="Wu H."/>
            <person name="Tang D."/>
            <person name="Shen Q."/>
            <person name="Xue P."/>
            <person name="Zou S."/>
            <person name="Wang X."/>
            <person name="Liu X."/>
            <person name="Wang F."/>
            <person name="Yang Y."/>
            <person name="An X."/>
            <person name="Dong Z."/>
            <person name="Zhang K."/>
            <person name="Zhang X."/>
            <person name="Luo M.C."/>
            <person name="Dvorak J."/>
            <person name="Tong Y."/>
            <person name="Wang J."/>
            <person name="Yang H."/>
            <person name="Li Z."/>
            <person name="Wang D."/>
            <person name="Zhang A."/>
            <person name="Wang J."/>
        </authorList>
    </citation>
    <scope>NUCLEOTIDE SEQUENCE</scope>
    <source>
        <strain evidence="4">cv. G1812</strain>
    </source>
</reference>
<organism evidence="3 4">
    <name type="scientific">Triticum urartu</name>
    <name type="common">Red wild einkorn</name>
    <name type="synonym">Crithodium urartu</name>
    <dbReference type="NCBI Taxonomy" id="4572"/>
    <lineage>
        <taxon>Eukaryota</taxon>
        <taxon>Viridiplantae</taxon>
        <taxon>Streptophyta</taxon>
        <taxon>Embryophyta</taxon>
        <taxon>Tracheophyta</taxon>
        <taxon>Spermatophyta</taxon>
        <taxon>Magnoliopsida</taxon>
        <taxon>Liliopsida</taxon>
        <taxon>Poales</taxon>
        <taxon>Poaceae</taxon>
        <taxon>BOP clade</taxon>
        <taxon>Pooideae</taxon>
        <taxon>Triticodae</taxon>
        <taxon>Triticeae</taxon>
        <taxon>Triticinae</taxon>
        <taxon>Triticum</taxon>
    </lineage>
</organism>
<dbReference type="GO" id="GO:0046983">
    <property type="term" value="F:protein dimerization activity"/>
    <property type="evidence" value="ECO:0007669"/>
    <property type="project" value="InterPro"/>
</dbReference>
<sequence>MQVSTVASESAFSAGGRVVDPFRGRLEPETVEALICTKSWIGASKGSDIASVVKDMGMRSLEERFTTLVHMLEEPQEDDSDDDLEDFMDEEMED</sequence>
<evidence type="ECO:0000313" key="3">
    <source>
        <dbReference type="EnsemblPlants" id="TuG1812G0200002569.01.T01"/>
    </source>
</evidence>
<reference evidence="3" key="3">
    <citation type="submission" date="2022-06" db="UniProtKB">
        <authorList>
            <consortium name="EnsemblPlants"/>
        </authorList>
    </citation>
    <scope>IDENTIFICATION</scope>
</reference>
<dbReference type="InterPro" id="IPR008906">
    <property type="entry name" value="HATC_C_dom"/>
</dbReference>
<dbReference type="EnsemblPlants" id="TuG1812G0200002569.01.T01">
    <property type="protein sequence ID" value="TuG1812G0200002569.01.T01"/>
    <property type="gene ID" value="TuG1812G0200002569.01"/>
</dbReference>
<dbReference type="PANTHER" id="PTHR23272:SF187">
    <property type="entry name" value="AC9 TRANSPOSASE-RELATED"/>
    <property type="match status" value="1"/>
</dbReference>
<proteinExistence type="predicted"/>
<dbReference type="InterPro" id="IPR012337">
    <property type="entry name" value="RNaseH-like_sf"/>
</dbReference>
<dbReference type="Gramene" id="TuG1812G0200002569.01.T01">
    <property type="protein sequence ID" value="TuG1812G0200002569.01.T01"/>
    <property type="gene ID" value="TuG1812G0200002569.01"/>
</dbReference>
<name>A0A8R7PDK6_TRIUA</name>
<evidence type="ECO:0000259" key="2">
    <source>
        <dbReference type="Pfam" id="PF05699"/>
    </source>
</evidence>
<dbReference type="Pfam" id="PF05699">
    <property type="entry name" value="Dimer_Tnp_hAT"/>
    <property type="match status" value="1"/>
</dbReference>
<dbReference type="PANTHER" id="PTHR23272">
    <property type="entry name" value="BED FINGER-RELATED"/>
    <property type="match status" value="1"/>
</dbReference>
<keyword evidence="4" id="KW-1185">Reference proteome</keyword>
<feature type="domain" description="HAT C-terminal dimerisation" evidence="2">
    <location>
        <begin position="1"/>
        <end position="41"/>
    </location>
</feature>
<accession>A0A8R7PDK6</accession>
<evidence type="ECO:0000256" key="1">
    <source>
        <dbReference type="SAM" id="MobiDB-lite"/>
    </source>
</evidence>